<dbReference type="AlphaFoldDB" id="A0A939ETX7"/>
<dbReference type="InterPro" id="IPR010645">
    <property type="entry name" value="MFS_4"/>
</dbReference>
<feature type="transmembrane region" description="Helical" evidence="4">
    <location>
        <begin position="55"/>
        <end position="74"/>
    </location>
</feature>
<evidence type="ECO:0000259" key="5">
    <source>
        <dbReference type="PROSITE" id="PS50850"/>
    </source>
</evidence>
<feature type="transmembrane region" description="Helical" evidence="4">
    <location>
        <begin position="145"/>
        <end position="163"/>
    </location>
</feature>
<dbReference type="PANTHER" id="PTHR23537:SF1">
    <property type="entry name" value="SUGAR TRANSPORTER"/>
    <property type="match status" value="1"/>
</dbReference>
<evidence type="ECO:0000256" key="1">
    <source>
        <dbReference type="ARBA" id="ARBA00022692"/>
    </source>
</evidence>
<keyword evidence="1 4" id="KW-0812">Transmembrane</keyword>
<dbReference type="GO" id="GO:0005886">
    <property type="term" value="C:plasma membrane"/>
    <property type="evidence" value="ECO:0007669"/>
    <property type="project" value="TreeGrafter"/>
</dbReference>
<keyword evidence="2 4" id="KW-1133">Transmembrane helix</keyword>
<name>A0A939ETX7_9HYPH</name>
<feature type="transmembrane region" description="Helical" evidence="4">
    <location>
        <begin position="215"/>
        <end position="233"/>
    </location>
</feature>
<reference evidence="6" key="1">
    <citation type="submission" date="2021-03" db="EMBL/GenBank/DDBJ databases">
        <title>Roseibium sp. CAU 1637 isolated from Incheon.</title>
        <authorList>
            <person name="Kim W."/>
        </authorList>
    </citation>
    <scope>NUCLEOTIDE SEQUENCE</scope>
    <source>
        <strain evidence="6">CAU 1637</strain>
    </source>
</reference>
<gene>
    <name evidence="6" type="ORF">J0X15_17515</name>
</gene>
<comment type="caution">
    <text evidence="6">The sequence shown here is derived from an EMBL/GenBank/DDBJ whole genome shotgun (WGS) entry which is preliminary data.</text>
</comment>
<protein>
    <submittedName>
        <fullName evidence="6">YbfB/YjiJ family MFS transporter</fullName>
    </submittedName>
</protein>
<evidence type="ECO:0000313" key="6">
    <source>
        <dbReference type="EMBL" id="MBO0347029.1"/>
    </source>
</evidence>
<dbReference type="SUPFAM" id="SSF103473">
    <property type="entry name" value="MFS general substrate transporter"/>
    <property type="match status" value="1"/>
</dbReference>
<evidence type="ECO:0000313" key="7">
    <source>
        <dbReference type="Proteomes" id="UP000664779"/>
    </source>
</evidence>
<feature type="transmembrane region" description="Helical" evidence="4">
    <location>
        <begin position="112"/>
        <end position="133"/>
    </location>
</feature>
<sequence>MSHAAPAPSRLPIIKVYAGGIATQLLTIGIARFAYTPLLTVMQDQDVLSAKLSGWLGALIYVGYLLGAMILSVLRNPAIRLLLFRIGLVLAVLSTFAMGWTQNPWLWGFSRLAGGFAGAAGMLLAAEFILIWLTRNDLRPDLGPHYVGLGIGICLSGVVALALGNDMPWQDQWLVFGTLSVVLLPFAWGLTPSPDGATRKASANSHHSYAPATKLWFWVFGAGYLTAGWGYAVGATFSVDILTGLIGSNNAAVIIWIVLGLATAAGAIFGSVAARAFGIQRVLVVCMAGQTLSLAGYALSFGTIIPFIAAVLFGACFMAVVSLSLMLTGLKTPQNPGAGMARMTLLYGMGQIIGPATTGWLVAAHGTYLIALAAAVALMILGTGLTLWANKIE</sequence>
<feature type="transmembrane region" description="Helical" evidence="4">
    <location>
        <begin position="305"/>
        <end position="328"/>
    </location>
</feature>
<dbReference type="RefSeq" id="WP_206943528.1">
    <property type="nucleotide sequence ID" value="NZ_JAFLNF010000008.1"/>
</dbReference>
<evidence type="ECO:0000256" key="2">
    <source>
        <dbReference type="ARBA" id="ARBA00022989"/>
    </source>
</evidence>
<dbReference type="InterPro" id="IPR036259">
    <property type="entry name" value="MFS_trans_sf"/>
</dbReference>
<keyword evidence="3 4" id="KW-0472">Membrane</keyword>
<dbReference type="Gene3D" id="1.20.1250.20">
    <property type="entry name" value="MFS general substrate transporter like domains"/>
    <property type="match status" value="2"/>
</dbReference>
<keyword evidence="7" id="KW-1185">Reference proteome</keyword>
<feature type="domain" description="Major facilitator superfamily (MFS) profile" evidence="5">
    <location>
        <begin position="13"/>
        <end position="391"/>
    </location>
</feature>
<dbReference type="Pfam" id="PF06779">
    <property type="entry name" value="MFS_4"/>
    <property type="match status" value="1"/>
</dbReference>
<feature type="transmembrane region" description="Helical" evidence="4">
    <location>
        <begin position="340"/>
        <end position="362"/>
    </location>
</feature>
<dbReference type="PROSITE" id="PS50850">
    <property type="entry name" value="MFS"/>
    <property type="match status" value="1"/>
</dbReference>
<dbReference type="GO" id="GO:0022857">
    <property type="term" value="F:transmembrane transporter activity"/>
    <property type="evidence" value="ECO:0007669"/>
    <property type="project" value="InterPro"/>
</dbReference>
<feature type="transmembrane region" description="Helical" evidence="4">
    <location>
        <begin position="175"/>
        <end position="194"/>
    </location>
</feature>
<accession>A0A939ETX7</accession>
<feature type="transmembrane region" description="Helical" evidence="4">
    <location>
        <begin position="81"/>
        <end position="100"/>
    </location>
</feature>
<dbReference type="Proteomes" id="UP000664779">
    <property type="component" value="Unassembled WGS sequence"/>
</dbReference>
<organism evidence="6 7">
    <name type="scientific">Roseibium limicola</name>
    <dbReference type="NCBI Taxonomy" id="2816037"/>
    <lineage>
        <taxon>Bacteria</taxon>
        <taxon>Pseudomonadati</taxon>
        <taxon>Pseudomonadota</taxon>
        <taxon>Alphaproteobacteria</taxon>
        <taxon>Hyphomicrobiales</taxon>
        <taxon>Stappiaceae</taxon>
        <taxon>Roseibium</taxon>
    </lineage>
</organism>
<dbReference type="EMBL" id="JAFLNF010000008">
    <property type="protein sequence ID" value="MBO0347029.1"/>
    <property type="molecule type" value="Genomic_DNA"/>
</dbReference>
<feature type="transmembrane region" description="Helical" evidence="4">
    <location>
        <begin position="281"/>
        <end position="299"/>
    </location>
</feature>
<feature type="transmembrane region" description="Helical" evidence="4">
    <location>
        <begin position="253"/>
        <end position="274"/>
    </location>
</feature>
<dbReference type="PANTHER" id="PTHR23537">
    <property type="match status" value="1"/>
</dbReference>
<proteinExistence type="predicted"/>
<evidence type="ECO:0000256" key="3">
    <source>
        <dbReference type="ARBA" id="ARBA00023136"/>
    </source>
</evidence>
<feature type="transmembrane region" description="Helical" evidence="4">
    <location>
        <begin position="12"/>
        <end position="35"/>
    </location>
</feature>
<feature type="transmembrane region" description="Helical" evidence="4">
    <location>
        <begin position="368"/>
        <end position="389"/>
    </location>
</feature>
<evidence type="ECO:0000256" key="4">
    <source>
        <dbReference type="SAM" id="Phobius"/>
    </source>
</evidence>
<dbReference type="InterPro" id="IPR020846">
    <property type="entry name" value="MFS_dom"/>
</dbReference>